<keyword evidence="2" id="KW-1133">Transmembrane helix</keyword>
<accession>A0A8T1DAL3</accession>
<feature type="domain" description="Beta-adaptin appendage C-terminal subdomain" evidence="3">
    <location>
        <begin position="329"/>
        <end position="434"/>
    </location>
</feature>
<dbReference type="GO" id="GO:0030131">
    <property type="term" value="C:clathrin adaptor complex"/>
    <property type="evidence" value="ECO:0007669"/>
    <property type="project" value="InterPro"/>
</dbReference>
<feature type="compositionally biased region" description="Low complexity" evidence="1">
    <location>
        <begin position="286"/>
        <end position="301"/>
    </location>
</feature>
<dbReference type="InterPro" id="IPR015151">
    <property type="entry name" value="B-adaptin_app_sub_C"/>
</dbReference>
<organism evidence="4 5">
    <name type="scientific">Phytophthora cactorum</name>
    <dbReference type="NCBI Taxonomy" id="29920"/>
    <lineage>
        <taxon>Eukaryota</taxon>
        <taxon>Sar</taxon>
        <taxon>Stramenopiles</taxon>
        <taxon>Oomycota</taxon>
        <taxon>Peronosporomycetes</taxon>
        <taxon>Peronosporales</taxon>
        <taxon>Peronosporaceae</taxon>
        <taxon>Phytophthora</taxon>
    </lineage>
</organism>
<feature type="region of interest" description="Disordered" evidence="1">
    <location>
        <begin position="208"/>
        <end position="302"/>
    </location>
</feature>
<feature type="transmembrane region" description="Helical" evidence="2">
    <location>
        <begin position="163"/>
        <end position="183"/>
    </location>
</feature>
<name>A0A8T1DAL3_9STRA</name>
<dbReference type="Proteomes" id="UP000774804">
    <property type="component" value="Unassembled WGS sequence"/>
</dbReference>
<dbReference type="InterPro" id="IPR012295">
    <property type="entry name" value="TBP_dom_sf"/>
</dbReference>
<evidence type="ECO:0000256" key="1">
    <source>
        <dbReference type="SAM" id="MobiDB-lite"/>
    </source>
</evidence>
<dbReference type="Pfam" id="PF09066">
    <property type="entry name" value="B2-adapt-app_C"/>
    <property type="match status" value="1"/>
</dbReference>
<dbReference type="GO" id="GO:0006886">
    <property type="term" value="P:intracellular protein transport"/>
    <property type="evidence" value="ECO:0007669"/>
    <property type="project" value="InterPro"/>
</dbReference>
<evidence type="ECO:0000313" key="4">
    <source>
        <dbReference type="EMBL" id="KAG2938797.1"/>
    </source>
</evidence>
<feature type="transmembrane region" description="Helical" evidence="2">
    <location>
        <begin position="44"/>
        <end position="68"/>
    </location>
</feature>
<gene>
    <name evidence="4" type="ORF">PC115_g3565</name>
</gene>
<feature type="compositionally biased region" description="Acidic residues" evidence="1">
    <location>
        <begin position="215"/>
        <end position="226"/>
    </location>
</feature>
<feature type="transmembrane region" description="Helical" evidence="2">
    <location>
        <begin position="88"/>
        <end position="105"/>
    </location>
</feature>
<feature type="transmembrane region" description="Helical" evidence="2">
    <location>
        <begin position="126"/>
        <end position="151"/>
    </location>
</feature>
<dbReference type="AlphaFoldDB" id="A0A8T1DAL3"/>
<keyword evidence="2" id="KW-0472">Membrane</keyword>
<sequence>MATGSVMRPSNFRHDLRGAQVVEIRREEYERTKRSILNKIRRRLVILGVIIGLLSVVAFILGGVIHGYYSNILKFHRVSGHVTLANLYFIYAAVSLTFSLHGFYIDGKWRKLQQDGNHLIMHVRTFFILGVGSWALALWLGIATLSAFGLVEVQYIASSNANLIYLTTLIMITVHLVTSPWLLRTIHRKGSQADEFFGAEFLSDIRRPRKQNGDYGDEASSSDEDEKDVRAAVQPVNTSPREQRAVSQRRLRRQDSAKAGPNTRTLSQLQLAMEGDDDEAPRSARRQPSARSASPRISSTATHAVVESRSVEPPGYHQIPFASPVFVMNPDANLPASDFWQLWKQTDTTGAFSCTFANQPSRADLEQHLGAHGFHVVAAEQKDSVLQVYFYGSQYGTDTFFLCEFVLLFARRFFQATFKCKERETASDFVTRFNLQDLLVVEGGLLQDVQSSGGSAHDHRGWTVAAIVLTGNSSLDAPSACSSFASVPAGHSTPATDRWAGSSSSRSEQVLAEHGSAKLEESSRRQLGVASDATAARGICRGETPAPADGFAWRWCAGDGVYC</sequence>
<dbReference type="VEuPathDB" id="FungiDB:PC110_g4760"/>
<protein>
    <recommendedName>
        <fullName evidence="3">Beta-adaptin appendage C-terminal subdomain domain-containing protein</fullName>
    </recommendedName>
</protein>
<proteinExistence type="predicted"/>
<evidence type="ECO:0000259" key="3">
    <source>
        <dbReference type="Pfam" id="PF09066"/>
    </source>
</evidence>
<reference evidence="4" key="1">
    <citation type="submission" date="2018-10" db="EMBL/GenBank/DDBJ databases">
        <title>Effector identification in a new, highly contiguous assembly of the strawberry crown rot pathogen Phytophthora cactorum.</title>
        <authorList>
            <person name="Armitage A.D."/>
            <person name="Nellist C.F."/>
            <person name="Bates H."/>
            <person name="Vickerstaff R.J."/>
            <person name="Harrison R.J."/>
        </authorList>
    </citation>
    <scope>NUCLEOTIDE SEQUENCE</scope>
    <source>
        <strain evidence="4">4032</strain>
    </source>
</reference>
<dbReference type="EMBL" id="RCMI01000060">
    <property type="protein sequence ID" value="KAG2938797.1"/>
    <property type="molecule type" value="Genomic_DNA"/>
</dbReference>
<evidence type="ECO:0000313" key="5">
    <source>
        <dbReference type="Proteomes" id="UP000774804"/>
    </source>
</evidence>
<dbReference type="Gene3D" id="3.30.310.10">
    <property type="entry name" value="TATA-Binding Protein"/>
    <property type="match status" value="1"/>
</dbReference>
<dbReference type="GO" id="GO:0016192">
    <property type="term" value="P:vesicle-mediated transport"/>
    <property type="evidence" value="ECO:0007669"/>
    <property type="project" value="InterPro"/>
</dbReference>
<comment type="caution">
    <text evidence="4">The sequence shown here is derived from an EMBL/GenBank/DDBJ whole genome shotgun (WGS) entry which is preliminary data.</text>
</comment>
<evidence type="ECO:0000256" key="2">
    <source>
        <dbReference type="SAM" id="Phobius"/>
    </source>
</evidence>
<keyword evidence="2" id="KW-0812">Transmembrane</keyword>